<evidence type="ECO:0000313" key="5">
    <source>
        <dbReference type="Proteomes" id="UP000199206"/>
    </source>
</evidence>
<dbReference type="SMART" id="SM00448">
    <property type="entry name" value="REC"/>
    <property type="match status" value="1"/>
</dbReference>
<dbReference type="PANTHER" id="PTHR44591">
    <property type="entry name" value="STRESS RESPONSE REGULATOR PROTEIN 1"/>
    <property type="match status" value="1"/>
</dbReference>
<dbReference type="SUPFAM" id="SSF52172">
    <property type="entry name" value="CheY-like"/>
    <property type="match status" value="1"/>
</dbReference>
<dbReference type="RefSeq" id="WP_093663606.1">
    <property type="nucleotide sequence ID" value="NZ_FOCF01000001.1"/>
</dbReference>
<organism evidence="4 5">
    <name type="scientific">Sphingomonas gellani</name>
    <dbReference type="NCBI Taxonomy" id="1166340"/>
    <lineage>
        <taxon>Bacteria</taxon>
        <taxon>Pseudomonadati</taxon>
        <taxon>Pseudomonadota</taxon>
        <taxon>Alphaproteobacteria</taxon>
        <taxon>Sphingomonadales</taxon>
        <taxon>Sphingomonadaceae</taxon>
        <taxon>Sphingomonas</taxon>
    </lineage>
</organism>
<dbReference type="Gene3D" id="3.40.50.2300">
    <property type="match status" value="1"/>
</dbReference>
<evidence type="ECO:0000259" key="3">
    <source>
        <dbReference type="PROSITE" id="PS50110"/>
    </source>
</evidence>
<keyword evidence="1 2" id="KW-0597">Phosphoprotein</keyword>
<dbReference type="InterPro" id="IPR011006">
    <property type="entry name" value="CheY-like_superfamily"/>
</dbReference>
<name>A0A1H7YBJ6_9SPHN</name>
<proteinExistence type="predicted"/>
<evidence type="ECO:0000313" key="4">
    <source>
        <dbReference type="EMBL" id="SEM43562.1"/>
    </source>
</evidence>
<protein>
    <submittedName>
        <fullName evidence="4">Response regulator receiver domain-containing protein</fullName>
    </submittedName>
</protein>
<dbReference type="Pfam" id="PF00072">
    <property type="entry name" value="Response_reg"/>
    <property type="match status" value="1"/>
</dbReference>
<dbReference type="InterPro" id="IPR001789">
    <property type="entry name" value="Sig_transdc_resp-reg_receiver"/>
</dbReference>
<dbReference type="Proteomes" id="UP000199206">
    <property type="component" value="Unassembled WGS sequence"/>
</dbReference>
<gene>
    <name evidence="4" type="ORF">SAMN05192583_0199</name>
</gene>
<dbReference type="OrthoDB" id="7509750at2"/>
<dbReference type="PROSITE" id="PS50110">
    <property type="entry name" value="RESPONSE_REGULATORY"/>
    <property type="match status" value="1"/>
</dbReference>
<evidence type="ECO:0000256" key="2">
    <source>
        <dbReference type="PROSITE-ProRule" id="PRU00169"/>
    </source>
</evidence>
<keyword evidence="5" id="KW-1185">Reference proteome</keyword>
<feature type="domain" description="Response regulatory" evidence="3">
    <location>
        <begin position="3"/>
        <end position="114"/>
    </location>
</feature>
<evidence type="ECO:0000256" key="1">
    <source>
        <dbReference type="ARBA" id="ARBA00022553"/>
    </source>
</evidence>
<accession>A0A1H7YBJ6</accession>
<feature type="modified residue" description="4-aspartylphosphate" evidence="2">
    <location>
        <position position="53"/>
    </location>
</feature>
<sequence length="116" mass="12469">MCHVLVIEDEPMVAMLLQDLFEEVGATSFAFAATERDAVCLAREHQPNLIASDVHLLEGTGPAAVKQIQDELGDVPVIFITATPEDCAPCQPPGVVLMKPINAREVKSAFCELAPL</sequence>
<reference evidence="5" key="1">
    <citation type="submission" date="2016-10" db="EMBL/GenBank/DDBJ databases">
        <authorList>
            <person name="Varghese N."/>
            <person name="Submissions S."/>
        </authorList>
    </citation>
    <scope>NUCLEOTIDE SEQUENCE [LARGE SCALE GENOMIC DNA]</scope>
    <source>
        <strain evidence="5">S6-262</strain>
    </source>
</reference>
<dbReference type="AlphaFoldDB" id="A0A1H7YBJ6"/>
<dbReference type="InterPro" id="IPR050595">
    <property type="entry name" value="Bact_response_regulator"/>
</dbReference>
<dbReference type="PANTHER" id="PTHR44591:SF20">
    <property type="entry name" value="PROTEIN PILH"/>
    <property type="match status" value="1"/>
</dbReference>
<dbReference type="EMBL" id="FOCF01000001">
    <property type="protein sequence ID" value="SEM43562.1"/>
    <property type="molecule type" value="Genomic_DNA"/>
</dbReference>
<dbReference type="STRING" id="1166340.SAMN05192583_0199"/>
<dbReference type="GO" id="GO:0000160">
    <property type="term" value="P:phosphorelay signal transduction system"/>
    <property type="evidence" value="ECO:0007669"/>
    <property type="project" value="InterPro"/>
</dbReference>